<dbReference type="HOGENOM" id="CLU_028627_0_0_1"/>
<dbReference type="VEuPathDB" id="FungiDB:Z518_07543"/>
<dbReference type="PROSITE" id="PS50011">
    <property type="entry name" value="PROTEIN_KINASE_DOM"/>
    <property type="match status" value="1"/>
</dbReference>
<accession>A0A0D2J4S3</accession>
<dbReference type="GO" id="GO:0004672">
    <property type="term" value="F:protein kinase activity"/>
    <property type="evidence" value="ECO:0007669"/>
    <property type="project" value="InterPro"/>
</dbReference>
<dbReference type="AlphaFoldDB" id="A0A0D2J4S3"/>
<dbReference type="InterPro" id="IPR000719">
    <property type="entry name" value="Prot_kinase_dom"/>
</dbReference>
<organism evidence="2 3">
    <name type="scientific">Rhinocladiella mackenziei CBS 650.93</name>
    <dbReference type="NCBI Taxonomy" id="1442369"/>
    <lineage>
        <taxon>Eukaryota</taxon>
        <taxon>Fungi</taxon>
        <taxon>Dikarya</taxon>
        <taxon>Ascomycota</taxon>
        <taxon>Pezizomycotina</taxon>
        <taxon>Eurotiomycetes</taxon>
        <taxon>Chaetothyriomycetidae</taxon>
        <taxon>Chaetothyriales</taxon>
        <taxon>Herpotrichiellaceae</taxon>
        <taxon>Rhinocladiella</taxon>
    </lineage>
</organism>
<dbReference type="PANTHER" id="PTHR37542:SF1">
    <property type="entry name" value="PRION-INHIBITION AND PROPAGATION HELO DOMAIN-CONTAINING PROTEIN"/>
    <property type="match status" value="1"/>
</dbReference>
<sequence>MVDPVGTPLAALSTVDLCIKYGKKLVEKYQTFKQADREILELILCVEDYWIKFEYQIKFLQSVWNSLDERLQVHQHHLLQLLHLKLQEANDLLDNAIGTPVERNTIGSVIRKKGNVRGWKYALSLDDCLKRSVEDLKKWHDMFDPSWFLINRVSSQNVDNRLNDRPLNDHGFLSTLKDLREMVRAAQLESVSGDGSTIWIPPDAIKDQRDQISLSTAEIAESQTGSEHVLVDTIVLNPQAELTRTTKEIRDLARILSKSDPLVFGLLRCLGVAKRAEIQGNVSLVKFELVFSVPRGLQDPTSLRTLLLQNEESYSLNERLALARSLASSVMYIHSSKFVHKNMRPETTIVFRSDESRLAAPFLVGFEKFRPLDGWTFRQGDLCWEKNLYRHPSRQGLQPEDNYIMQHDIYSLGVMLLEIGLWTSFVEQDSNHTFVPSPMLGANGFQAERNERKKAAMMKSTLIDLASARLASKMGQKFMSIVLACLTCLDKTENGFGDEDEFTDEDGIVVGVRYIEKVNVSEESVQSSLG</sequence>
<dbReference type="OrthoDB" id="1911848at2759"/>
<dbReference type="Gene3D" id="1.10.510.10">
    <property type="entry name" value="Transferase(Phosphotransferase) domain 1"/>
    <property type="match status" value="1"/>
</dbReference>
<name>A0A0D2J4S3_9EURO</name>
<evidence type="ECO:0000313" key="2">
    <source>
        <dbReference type="EMBL" id="KIX03990.1"/>
    </source>
</evidence>
<dbReference type="GeneID" id="25295614"/>
<dbReference type="SUPFAM" id="SSF56112">
    <property type="entry name" value="Protein kinase-like (PK-like)"/>
    <property type="match status" value="1"/>
</dbReference>
<dbReference type="STRING" id="1442369.A0A0D2J4S3"/>
<dbReference type="GO" id="GO:0005524">
    <property type="term" value="F:ATP binding"/>
    <property type="evidence" value="ECO:0007669"/>
    <property type="project" value="InterPro"/>
</dbReference>
<gene>
    <name evidence="2" type="ORF">Z518_07543</name>
</gene>
<protein>
    <recommendedName>
        <fullName evidence="1">Protein kinase domain-containing protein</fullName>
    </recommendedName>
</protein>
<dbReference type="RefSeq" id="XP_013271126.1">
    <property type="nucleotide sequence ID" value="XM_013415672.1"/>
</dbReference>
<dbReference type="Proteomes" id="UP000053617">
    <property type="component" value="Unassembled WGS sequence"/>
</dbReference>
<dbReference type="EMBL" id="KN847479">
    <property type="protein sequence ID" value="KIX03990.1"/>
    <property type="molecule type" value="Genomic_DNA"/>
</dbReference>
<evidence type="ECO:0000259" key="1">
    <source>
        <dbReference type="PROSITE" id="PS50011"/>
    </source>
</evidence>
<dbReference type="PANTHER" id="PTHR37542">
    <property type="entry name" value="HELO DOMAIN-CONTAINING PROTEIN-RELATED"/>
    <property type="match status" value="1"/>
</dbReference>
<dbReference type="InterPro" id="IPR011009">
    <property type="entry name" value="Kinase-like_dom_sf"/>
</dbReference>
<reference evidence="2 3" key="1">
    <citation type="submission" date="2015-01" db="EMBL/GenBank/DDBJ databases">
        <title>The Genome Sequence of Rhinocladiella mackenzie CBS 650.93.</title>
        <authorList>
            <consortium name="The Broad Institute Genomics Platform"/>
            <person name="Cuomo C."/>
            <person name="de Hoog S."/>
            <person name="Gorbushina A."/>
            <person name="Stielow B."/>
            <person name="Teixiera M."/>
            <person name="Abouelleil A."/>
            <person name="Chapman S.B."/>
            <person name="Priest M."/>
            <person name="Young S.K."/>
            <person name="Wortman J."/>
            <person name="Nusbaum C."/>
            <person name="Birren B."/>
        </authorList>
    </citation>
    <scope>NUCLEOTIDE SEQUENCE [LARGE SCALE GENOMIC DNA]</scope>
    <source>
        <strain evidence="2 3">CBS 650.93</strain>
    </source>
</reference>
<evidence type="ECO:0000313" key="3">
    <source>
        <dbReference type="Proteomes" id="UP000053617"/>
    </source>
</evidence>
<keyword evidence="3" id="KW-1185">Reference proteome</keyword>
<proteinExistence type="predicted"/>
<feature type="domain" description="Protein kinase" evidence="1">
    <location>
        <begin position="186"/>
        <end position="530"/>
    </location>
</feature>